<feature type="chain" id="PRO_5039892854" description="M13 family peptidase" evidence="3">
    <location>
        <begin position="22"/>
        <end position="718"/>
    </location>
</feature>
<feature type="signal peptide" evidence="3">
    <location>
        <begin position="1"/>
        <end position="21"/>
    </location>
</feature>
<proteinExistence type="predicted"/>
<evidence type="ECO:0000256" key="3">
    <source>
        <dbReference type="SAM" id="SignalP"/>
    </source>
</evidence>
<gene>
    <name evidence="4" type="ORF">HPB51_025619</name>
</gene>
<feature type="region of interest" description="Disordered" evidence="1">
    <location>
        <begin position="28"/>
        <end position="80"/>
    </location>
</feature>
<name>A0A9J6D831_RHIMP</name>
<keyword evidence="3" id="KW-0732">Signal</keyword>
<evidence type="ECO:0000313" key="4">
    <source>
        <dbReference type="EMBL" id="KAH8010184.1"/>
    </source>
</evidence>
<feature type="compositionally biased region" description="Low complexity" evidence="1">
    <location>
        <begin position="59"/>
        <end position="79"/>
    </location>
</feature>
<keyword evidence="2" id="KW-1133">Transmembrane helix</keyword>
<dbReference type="SUPFAM" id="SSF55486">
    <property type="entry name" value="Metalloproteases ('zincins'), catalytic domain"/>
    <property type="match status" value="1"/>
</dbReference>
<reference evidence="4" key="2">
    <citation type="submission" date="2021-09" db="EMBL/GenBank/DDBJ databases">
        <authorList>
            <person name="Jia N."/>
            <person name="Wang J."/>
            <person name="Shi W."/>
            <person name="Du L."/>
            <person name="Sun Y."/>
            <person name="Zhan W."/>
            <person name="Jiang J."/>
            <person name="Wang Q."/>
            <person name="Zhang B."/>
            <person name="Ji P."/>
            <person name="Sakyi L.B."/>
            <person name="Cui X."/>
            <person name="Yuan T."/>
            <person name="Jiang B."/>
            <person name="Yang W."/>
            <person name="Lam T.T.-Y."/>
            <person name="Chang Q."/>
            <person name="Ding S."/>
            <person name="Wang X."/>
            <person name="Zhu J."/>
            <person name="Ruan X."/>
            <person name="Zhao L."/>
            <person name="Wei J."/>
            <person name="Que T."/>
            <person name="Du C."/>
            <person name="Cheng J."/>
            <person name="Dai P."/>
            <person name="Han X."/>
            <person name="Huang E."/>
            <person name="Gao Y."/>
            <person name="Liu J."/>
            <person name="Shao H."/>
            <person name="Ye R."/>
            <person name="Li L."/>
            <person name="Wei W."/>
            <person name="Wang X."/>
            <person name="Wang C."/>
            <person name="Huo Q."/>
            <person name="Li W."/>
            <person name="Guo W."/>
            <person name="Chen H."/>
            <person name="Chen S."/>
            <person name="Zhou L."/>
            <person name="Zhou L."/>
            <person name="Ni X."/>
            <person name="Tian J."/>
            <person name="Zhou Y."/>
            <person name="Sheng Y."/>
            <person name="Liu T."/>
            <person name="Pan Y."/>
            <person name="Xia L."/>
            <person name="Li J."/>
            <person name="Zhao F."/>
            <person name="Cao W."/>
        </authorList>
    </citation>
    <scope>NUCLEOTIDE SEQUENCE</scope>
    <source>
        <strain evidence="4">Rmic-2018</strain>
        <tissue evidence="4">Larvae</tissue>
    </source>
</reference>
<dbReference type="EMBL" id="JABSTU010000011">
    <property type="protein sequence ID" value="KAH8010184.1"/>
    <property type="molecule type" value="Genomic_DNA"/>
</dbReference>
<sequence>MVFTNLVIICIYVLGIFPSNACISSPVDHRGEHVPSEKEDEMMRPPSPGADQPTRPAHPAVTTASSPLSPSSPTSGATPEGEAKFFSTKELFVVLSVLVLLLVLLLVFAFFFDADKSQGASVSSNASCCSLEAMAIYRQLDFFVGPCRRFYSHVCDSFGPDADLPSLKASDYYSESDFYTKPARPAGLAVYSLFQSCLTDIKNAHRLGGSTAATYIDALGAENVVHAKTLRELLAFLIGMTVKYDIPTSPVIAVYGRGGFPNDLYFTGMDKIGEFLVIVLKQSRPRVETLLIDKYHHLRRECLQSMNQLLNINVTLEAMEYIEREIDLNYTTTYVISNSSIIAQLVPSLTLDDWGEVMRNVSGGDLPPKFYHTSLAATQQTLAALLDVAGQPATSAFFIFKAVSDLLLNHMKYGNLYSLKTMFRHCRRVVTRHPALSVVAALEQSERGPEYDDTLRGMFAKIVDAIYTEAATILLSPDKQNVSEYLKSLKVLLPTDVYPERNIPTLSSNYVRNLITLFKTGWAYYSYKHPPGITQRISQAALTSRIVVINGMVVIPLLFYRGLSFNSSTDNAVAMSTLGVPMADAVWNNVLLKHKWSEETMKMVKNYRACQNNLGVFFPNRFFFFEMPIMSINTALQVTRGPQWLEEFPVSGTWKTSRCRLFYYLLVHHHYCFIDKSAKKQLAEEVQYIGSVSNDFLSAFHCPRPTTPVPTCSISSRS</sequence>
<dbReference type="Proteomes" id="UP000821866">
    <property type="component" value="Chromosome 9"/>
</dbReference>
<evidence type="ECO:0008006" key="6">
    <source>
        <dbReference type="Google" id="ProtNLM"/>
    </source>
</evidence>
<evidence type="ECO:0000256" key="1">
    <source>
        <dbReference type="SAM" id="MobiDB-lite"/>
    </source>
</evidence>
<dbReference type="AlphaFoldDB" id="A0A9J6D831"/>
<evidence type="ECO:0000313" key="5">
    <source>
        <dbReference type="Proteomes" id="UP000821866"/>
    </source>
</evidence>
<feature type="transmembrane region" description="Helical" evidence="2">
    <location>
        <begin position="91"/>
        <end position="112"/>
    </location>
</feature>
<keyword evidence="2" id="KW-0472">Membrane</keyword>
<comment type="caution">
    <text evidence="4">The sequence shown here is derived from an EMBL/GenBank/DDBJ whole genome shotgun (WGS) entry which is preliminary data.</text>
</comment>
<feature type="compositionally biased region" description="Basic and acidic residues" evidence="1">
    <location>
        <begin position="28"/>
        <end position="43"/>
    </location>
</feature>
<organism evidence="4 5">
    <name type="scientific">Rhipicephalus microplus</name>
    <name type="common">Cattle tick</name>
    <name type="synonym">Boophilus microplus</name>
    <dbReference type="NCBI Taxonomy" id="6941"/>
    <lineage>
        <taxon>Eukaryota</taxon>
        <taxon>Metazoa</taxon>
        <taxon>Ecdysozoa</taxon>
        <taxon>Arthropoda</taxon>
        <taxon>Chelicerata</taxon>
        <taxon>Arachnida</taxon>
        <taxon>Acari</taxon>
        <taxon>Parasitiformes</taxon>
        <taxon>Ixodida</taxon>
        <taxon>Ixodoidea</taxon>
        <taxon>Ixodidae</taxon>
        <taxon>Rhipicephalinae</taxon>
        <taxon>Rhipicephalus</taxon>
        <taxon>Boophilus</taxon>
    </lineage>
</organism>
<keyword evidence="5" id="KW-1185">Reference proteome</keyword>
<keyword evidence="2" id="KW-0812">Transmembrane</keyword>
<reference evidence="4" key="1">
    <citation type="journal article" date="2020" name="Cell">
        <title>Large-Scale Comparative Analyses of Tick Genomes Elucidate Their Genetic Diversity and Vector Capacities.</title>
        <authorList>
            <consortium name="Tick Genome and Microbiome Consortium (TIGMIC)"/>
            <person name="Jia N."/>
            <person name="Wang J."/>
            <person name="Shi W."/>
            <person name="Du L."/>
            <person name="Sun Y."/>
            <person name="Zhan W."/>
            <person name="Jiang J.F."/>
            <person name="Wang Q."/>
            <person name="Zhang B."/>
            <person name="Ji P."/>
            <person name="Bell-Sakyi L."/>
            <person name="Cui X.M."/>
            <person name="Yuan T.T."/>
            <person name="Jiang B.G."/>
            <person name="Yang W.F."/>
            <person name="Lam T.T."/>
            <person name="Chang Q.C."/>
            <person name="Ding S.J."/>
            <person name="Wang X.J."/>
            <person name="Zhu J.G."/>
            <person name="Ruan X.D."/>
            <person name="Zhao L."/>
            <person name="Wei J.T."/>
            <person name="Ye R.Z."/>
            <person name="Que T.C."/>
            <person name="Du C.H."/>
            <person name="Zhou Y.H."/>
            <person name="Cheng J.X."/>
            <person name="Dai P.F."/>
            <person name="Guo W.B."/>
            <person name="Han X.H."/>
            <person name="Huang E.J."/>
            <person name="Li L.F."/>
            <person name="Wei W."/>
            <person name="Gao Y.C."/>
            <person name="Liu J.Z."/>
            <person name="Shao H.Z."/>
            <person name="Wang X."/>
            <person name="Wang C.C."/>
            <person name="Yang T.C."/>
            <person name="Huo Q.B."/>
            <person name="Li W."/>
            <person name="Chen H.Y."/>
            <person name="Chen S.E."/>
            <person name="Zhou L.G."/>
            <person name="Ni X.B."/>
            <person name="Tian J.H."/>
            <person name="Sheng Y."/>
            <person name="Liu T."/>
            <person name="Pan Y.S."/>
            <person name="Xia L.Y."/>
            <person name="Li J."/>
            <person name="Zhao F."/>
            <person name="Cao W.C."/>
        </authorList>
    </citation>
    <scope>NUCLEOTIDE SEQUENCE</scope>
    <source>
        <strain evidence="4">Rmic-2018</strain>
    </source>
</reference>
<protein>
    <recommendedName>
        <fullName evidence="6">M13 family peptidase</fullName>
    </recommendedName>
</protein>
<evidence type="ECO:0000256" key="2">
    <source>
        <dbReference type="SAM" id="Phobius"/>
    </source>
</evidence>
<accession>A0A9J6D831</accession>